<evidence type="ECO:0008006" key="4">
    <source>
        <dbReference type="Google" id="ProtNLM"/>
    </source>
</evidence>
<accession>A0AAW1IJ47</accession>
<organism evidence="2 3">
    <name type="scientific">Saponaria officinalis</name>
    <name type="common">Common soapwort</name>
    <name type="synonym">Lychnis saponaria</name>
    <dbReference type="NCBI Taxonomy" id="3572"/>
    <lineage>
        <taxon>Eukaryota</taxon>
        <taxon>Viridiplantae</taxon>
        <taxon>Streptophyta</taxon>
        <taxon>Embryophyta</taxon>
        <taxon>Tracheophyta</taxon>
        <taxon>Spermatophyta</taxon>
        <taxon>Magnoliopsida</taxon>
        <taxon>eudicotyledons</taxon>
        <taxon>Gunneridae</taxon>
        <taxon>Pentapetalae</taxon>
        <taxon>Caryophyllales</taxon>
        <taxon>Caryophyllaceae</taxon>
        <taxon>Caryophylleae</taxon>
        <taxon>Saponaria</taxon>
    </lineage>
</organism>
<dbReference type="Proteomes" id="UP001443914">
    <property type="component" value="Unassembled WGS sequence"/>
</dbReference>
<sequence>MKTWVNLIRVCFCAVLISKAWANLIRMSKVLPNLQNGSRSYVAIYTCVFALKTPFTMAFLPGNLTTQPAKTKKFRTQRQHLTKQYEQVETLQYPTCFIENETV</sequence>
<feature type="signal peptide" evidence="1">
    <location>
        <begin position="1"/>
        <end position="22"/>
    </location>
</feature>
<comment type="caution">
    <text evidence="2">The sequence shown here is derived from an EMBL/GenBank/DDBJ whole genome shotgun (WGS) entry which is preliminary data.</text>
</comment>
<dbReference type="AlphaFoldDB" id="A0AAW1IJ47"/>
<keyword evidence="3" id="KW-1185">Reference proteome</keyword>
<dbReference type="EMBL" id="JBDFQZ010000009">
    <property type="protein sequence ID" value="KAK9689398.1"/>
    <property type="molecule type" value="Genomic_DNA"/>
</dbReference>
<protein>
    <recommendedName>
        <fullName evidence="4">Secreted protein</fullName>
    </recommendedName>
</protein>
<evidence type="ECO:0000313" key="2">
    <source>
        <dbReference type="EMBL" id="KAK9689398.1"/>
    </source>
</evidence>
<feature type="chain" id="PRO_5043968302" description="Secreted protein" evidence="1">
    <location>
        <begin position="23"/>
        <end position="103"/>
    </location>
</feature>
<gene>
    <name evidence="2" type="ORF">RND81_09G056800</name>
</gene>
<reference evidence="2" key="1">
    <citation type="submission" date="2024-03" db="EMBL/GenBank/DDBJ databases">
        <title>WGS assembly of Saponaria officinalis var. Norfolk2.</title>
        <authorList>
            <person name="Jenkins J."/>
            <person name="Shu S."/>
            <person name="Grimwood J."/>
            <person name="Barry K."/>
            <person name="Goodstein D."/>
            <person name="Schmutz J."/>
            <person name="Leebens-Mack J."/>
            <person name="Osbourn A."/>
        </authorList>
    </citation>
    <scope>NUCLEOTIDE SEQUENCE [LARGE SCALE GENOMIC DNA]</scope>
    <source>
        <strain evidence="2">JIC</strain>
    </source>
</reference>
<name>A0AAW1IJ47_SAPOF</name>
<evidence type="ECO:0000313" key="3">
    <source>
        <dbReference type="Proteomes" id="UP001443914"/>
    </source>
</evidence>
<evidence type="ECO:0000256" key="1">
    <source>
        <dbReference type="SAM" id="SignalP"/>
    </source>
</evidence>
<keyword evidence="1" id="KW-0732">Signal</keyword>
<proteinExistence type="predicted"/>